<keyword evidence="10" id="KW-1185">Reference proteome</keyword>
<feature type="domain" description="BZIP" evidence="8">
    <location>
        <begin position="56"/>
        <end position="119"/>
    </location>
</feature>
<dbReference type="Pfam" id="PF07716">
    <property type="entry name" value="bZIP_2"/>
    <property type="match status" value="1"/>
</dbReference>
<evidence type="ECO:0000256" key="4">
    <source>
        <dbReference type="ARBA" id="ARBA00023163"/>
    </source>
</evidence>
<keyword evidence="2" id="KW-0805">Transcription regulation</keyword>
<keyword evidence="7" id="KW-0175">Coiled coil</keyword>
<dbReference type="EMBL" id="CAAALY010073306">
    <property type="protein sequence ID" value="VEL25354.1"/>
    <property type="molecule type" value="Genomic_DNA"/>
</dbReference>
<dbReference type="PROSITE" id="PS50217">
    <property type="entry name" value="BZIP"/>
    <property type="match status" value="1"/>
</dbReference>
<organism evidence="9 10">
    <name type="scientific">Protopolystoma xenopodis</name>
    <dbReference type="NCBI Taxonomy" id="117903"/>
    <lineage>
        <taxon>Eukaryota</taxon>
        <taxon>Metazoa</taxon>
        <taxon>Spiralia</taxon>
        <taxon>Lophotrochozoa</taxon>
        <taxon>Platyhelminthes</taxon>
        <taxon>Monogenea</taxon>
        <taxon>Polyopisthocotylea</taxon>
        <taxon>Polystomatidea</taxon>
        <taxon>Polystomatidae</taxon>
        <taxon>Protopolystoma</taxon>
    </lineage>
</organism>
<evidence type="ECO:0000313" key="10">
    <source>
        <dbReference type="Proteomes" id="UP000784294"/>
    </source>
</evidence>
<dbReference type="GO" id="GO:0005634">
    <property type="term" value="C:nucleus"/>
    <property type="evidence" value="ECO:0007669"/>
    <property type="project" value="TreeGrafter"/>
</dbReference>
<dbReference type="InterPro" id="IPR052470">
    <property type="entry name" value="ER_Stress-Reg_TF"/>
</dbReference>
<evidence type="ECO:0000256" key="7">
    <source>
        <dbReference type="SAM" id="Coils"/>
    </source>
</evidence>
<sequence length="272" mass="30908">MSPPQTARSLPSKMIYLNKGPTIFQHSSRPHKVLENAFIRSAGIRRRAKLDYLTEDEKLARRKILNREAAQKARDRKRELMDDLEQSISEMNTENQLLRCANRALREKFKAQESKIDELQRKFSHIISVMKQLGQQSKINQIEPLESAALLPQPKGVVLWLILLLLSLHLDKNHLLSMNELSLISALTPRPLADSESSSEIVLNQVNCDRPTLYERIYDSLLTEDATTSPLSFSRDSDDNLDDILDCLYKDGLSPDCLISDSCSPDYSATSL</sequence>
<evidence type="ECO:0000256" key="5">
    <source>
        <dbReference type="ARBA" id="ARBA00023242"/>
    </source>
</evidence>
<keyword evidence="5" id="KW-0539">Nucleus</keyword>
<reference evidence="9" key="1">
    <citation type="submission" date="2018-11" db="EMBL/GenBank/DDBJ databases">
        <authorList>
            <consortium name="Pathogen Informatics"/>
        </authorList>
    </citation>
    <scope>NUCLEOTIDE SEQUENCE</scope>
</reference>
<dbReference type="InterPro" id="IPR046347">
    <property type="entry name" value="bZIP_sf"/>
</dbReference>
<evidence type="ECO:0000256" key="3">
    <source>
        <dbReference type="ARBA" id="ARBA00023125"/>
    </source>
</evidence>
<dbReference type="CDD" id="cd14691">
    <property type="entry name" value="bZIP_XBP1"/>
    <property type="match status" value="1"/>
</dbReference>
<dbReference type="GO" id="GO:0000977">
    <property type="term" value="F:RNA polymerase II transcription regulatory region sequence-specific DNA binding"/>
    <property type="evidence" value="ECO:0007669"/>
    <property type="project" value="TreeGrafter"/>
</dbReference>
<dbReference type="GO" id="GO:0000981">
    <property type="term" value="F:DNA-binding transcription factor activity, RNA polymerase II-specific"/>
    <property type="evidence" value="ECO:0007669"/>
    <property type="project" value="TreeGrafter"/>
</dbReference>
<gene>
    <name evidence="9" type="ORF">PXEA_LOCUS18794</name>
</gene>
<evidence type="ECO:0000313" key="9">
    <source>
        <dbReference type="EMBL" id="VEL25354.1"/>
    </source>
</evidence>
<evidence type="ECO:0000256" key="6">
    <source>
        <dbReference type="ARBA" id="ARBA00040165"/>
    </source>
</evidence>
<evidence type="ECO:0000256" key="2">
    <source>
        <dbReference type="ARBA" id="ARBA00023015"/>
    </source>
</evidence>
<dbReference type="OrthoDB" id="20960at2759"/>
<comment type="caution">
    <text evidence="9">The sequence shown here is derived from an EMBL/GenBank/DDBJ whole genome shotgun (WGS) entry which is preliminary data.</text>
</comment>
<accession>A0A448X1C6</accession>
<dbReference type="PANTHER" id="PTHR46542">
    <property type="entry name" value="X-BOX BINDING PROTEIN 1"/>
    <property type="match status" value="1"/>
</dbReference>
<evidence type="ECO:0000259" key="8">
    <source>
        <dbReference type="PROSITE" id="PS50217"/>
    </source>
</evidence>
<dbReference type="Gene3D" id="1.20.5.170">
    <property type="match status" value="1"/>
</dbReference>
<keyword evidence="3" id="KW-0238">DNA-binding</keyword>
<keyword evidence="1" id="KW-0832">Ubl conjugation</keyword>
<dbReference type="AlphaFoldDB" id="A0A448X1C6"/>
<keyword evidence="4" id="KW-0804">Transcription</keyword>
<dbReference type="Proteomes" id="UP000784294">
    <property type="component" value="Unassembled WGS sequence"/>
</dbReference>
<name>A0A448X1C6_9PLAT</name>
<dbReference type="SMART" id="SM00338">
    <property type="entry name" value="BRLZ"/>
    <property type="match status" value="1"/>
</dbReference>
<dbReference type="PANTHER" id="PTHR46542:SF1">
    <property type="entry name" value="X-BOX BINDING PROTEIN 1"/>
    <property type="match status" value="1"/>
</dbReference>
<dbReference type="InterPro" id="IPR004827">
    <property type="entry name" value="bZIP"/>
</dbReference>
<proteinExistence type="predicted"/>
<protein>
    <recommendedName>
        <fullName evidence="6">X-box-binding protein 1</fullName>
    </recommendedName>
</protein>
<dbReference type="SUPFAM" id="SSF57959">
    <property type="entry name" value="Leucine zipper domain"/>
    <property type="match status" value="1"/>
</dbReference>
<feature type="coiled-coil region" evidence="7">
    <location>
        <begin position="67"/>
        <end position="122"/>
    </location>
</feature>
<evidence type="ECO:0000256" key="1">
    <source>
        <dbReference type="ARBA" id="ARBA00022843"/>
    </source>
</evidence>